<feature type="transmembrane region" description="Helical" evidence="6">
    <location>
        <begin position="84"/>
        <end position="102"/>
    </location>
</feature>
<dbReference type="PANTHER" id="PTHR31102">
    <property type="match status" value="1"/>
</dbReference>
<dbReference type="AlphaFoldDB" id="A0A914EJ96"/>
<keyword evidence="3 6" id="KW-0812">Transmembrane</keyword>
<dbReference type="WBParaSite" id="ACRNAN_scaffold813.g23936.t1">
    <property type="protein sequence ID" value="ACRNAN_scaffold813.g23936.t1"/>
    <property type="gene ID" value="ACRNAN_scaffold813.g23936"/>
</dbReference>
<evidence type="ECO:0000256" key="2">
    <source>
        <dbReference type="ARBA" id="ARBA00007367"/>
    </source>
</evidence>
<evidence type="ECO:0000256" key="6">
    <source>
        <dbReference type="SAM" id="Phobius"/>
    </source>
</evidence>
<comment type="subcellular location">
    <subcellularLocation>
        <location evidence="1">Membrane</location>
        <topology evidence="1">Multi-pass membrane protein</topology>
    </subcellularLocation>
</comment>
<dbReference type="GO" id="GO:0015297">
    <property type="term" value="F:antiporter activity"/>
    <property type="evidence" value="ECO:0007669"/>
    <property type="project" value="InterPro"/>
</dbReference>
<feature type="transmembrane region" description="Helical" evidence="6">
    <location>
        <begin position="59"/>
        <end position="78"/>
    </location>
</feature>
<dbReference type="Gene3D" id="1.20.1530.20">
    <property type="match status" value="1"/>
</dbReference>
<dbReference type="InterPro" id="IPR038770">
    <property type="entry name" value="Na+/solute_symporter_sf"/>
</dbReference>
<accession>A0A914EJ96</accession>
<feature type="transmembrane region" description="Helical" evidence="6">
    <location>
        <begin position="276"/>
        <end position="296"/>
    </location>
</feature>
<feature type="domain" description="Cation/H+ exchanger transmembrane" evidence="7">
    <location>
        <begin position="4"/>
        <end position="157"/>
    </location>
</feature>
<evidence type="ECO:0000256" key="1">
    <source>
        <dbReference type="ARBA" id="ARBA00004141"/>
    </source>
</evidence>
<comment type="similarity">
    <text evidence="2">Belongs to the monovalent cation:proton antiporter 1 (CPA1) transporter (TC 2.A.36) family.</text>
</comment>
<dbReference type="InterPro" id="IPR006153">
    <property type="entry name" value="Cation/H_exchanger_TM"/>
</dbReference>
<evidence type="ECO:0000259" key="7">
    <source>
        <dbReference type="Pfam" id="PF00999"/>
    </source>
</evidence>
<dbReference type="GO" id="GO:1902600">
    <property type="term" value="P:proton transmembrane transport"/>
    <property type="evidence" value="ECO:0007669"/>
    <property type="project" value="InterPro"/>
</dbReference>
<sequence>MLLTGIFAKNFYITSQCIVVIPEINSFIRKFAFLVILLRAGLGLDSEALKKVKIACARLSFLPSTFESLGIALLAFFLFKMDPIFGLLLGFLLSAVSPAVVVPEIIDVQAKGLGVEQGIPTLVLASCTINDVYAITLFTVTLSMVKFGHVDMQSILLTTVRAPLEEKSIEAKTMQIIWEYFAQPLLFALIGLQLSFGELAQKDVIYGTLILLFGLVVRVGATYFSSYGSGFNAKEKCFIGIAWLPKATVQAALAPALLDLYNSDITSYSFKHEATILLSIGVLSILLTAPFGAFLIRFTAPLLLKKPVGQNQI</sequence>
<feature type="transmembrane region" description="Helical" evidence="6">
    <location>
        <begin position="176"/>
        <end position="192"/>
    </location>
</feature>
<evidence type="ECO:0000256" key="4">
    <source>
        <dbReference type="ARBA" id="ARBA00022989"/>
    </source>
</evidence>
<dbReference type="Pfam" id="PF00999">
    <property type="entry name" value="Na_H_Exchanger"/>
    <property type="match status" value="2"/>
</dbReference>
<dbReference type="GO" id="GO:0016020">
    <property type="term" value="C:membrane"/>
    <property type="evidence" value="ECO:0007669"/>
    <property type="project" value="UniProtKB-SubCell"/>
</dbReference>
<dbReference type="Proteomes" id="UP000887540">
    <property type="component" value="Unplaced"/>
</dbReference>
<name>A0A914EJ96_9BILA</name>
<proteinExistence type="inferred from homology"/>
<organism evidence="8 9">
    <name type="scientific">Acrobeloides nanus</name>
    <dbReference type="NCBI Taxonomy" id="290746"/>
    <lineage>
        <taxon>Eukaryota</taxon>
        <taxon>Metazoa</taxon>
        <taxon>Ecdysozoa</taxon>
        <taxon>Nematoda</taxon>
        <taxon>Chromadorea</taxon>
        <taxon>Rhabditida</taxon>
        <taxon>Tylenchina</taxon>
        <taxon>Cephalobomorpha</taxon>
        <taxon>Cephaloboidea</taxon>
        <taxon>Cephalobidae</taxon>
        <taxon>Acrobeloides</taxon>
    </lineage>
</organism>
<keyword evidence="8" id="KW-1185">Reference proteome</keyword>
<evidence type="ECO:0000256" key="5">
    <source>
        <dbReference type="ARBA" id="ARBA00023136"/>
    </source>
</evidence>
<evidence type="ECO:0000256" key="3">
    <source>
        <dbReference type="ARBA" id="ARBA00022692"/>
    </source>
</evidence>
<dbReference type="PANTHER" id="PTHR31102:SF1">
    <property type="entry name" value="CATION_H+ EXCHANGER DOMAIN-CONTAINING PROTEIN"/>
    <property type="match status" value="1"/>
</dbReference>
<protein>
    <submittedName>
        <fullName evidence="9">Cation/H+ exchanger domain-containing protein</fullName>
    </submittedName>
</protein>
<feature type="domain" description="Cation/H+ exchanger transmembrane" evidence="7">
    <location>
        <begin position="165"/>
        <end position="286"/>
    </location>
</feature>
<keyword evidence="4 6" id="KW-1133">Transmembrane helix</keyword>
<feature type="transmembrane region" description="Helical" evidence="6">
    <location>
        <begin position="237"/>
        <end position="256"/>
    </location>
</feature>
<keyword evidence="5 6" id="KW-0472">Membrane</keyword>
<evidence type="ECO:0000313" key="9">
    <source>
        <dbReference type="WBParaSite" id="ACRNAN_scaffold813.g23936.t1"/>
    </source>
</evidence>
<reference evidence="9" key="1">
    <citation type="submission" date="2022-11" db="UniProtKB">
        <authorList>
            <consortium name="WormBaseParasite"/>
        </authorList>
    </citation>
    <scope>IDENTIFICATION</scope>
</reference>
<evidence type="ECO:0000313" key="8">
    <source>
        <dbReference type="Proteomes" id="UP000887540"/>
    </source>
</evidence>
<feature type="transmembrane region" description="Helical" evidence="6">
    <location>
        <begin position="204"/>
        <end position="225"/>
    </location>
</feature>
<feature type="transmembrane region" description="Helical" evidence="6">
    <location>
        <begin position="12"/>
        <end position="38"/>
    </location>
</feature>
<dbReference type="InterPro" id="IPR051843">
    <property type="entry name" value="CPA1_transporter"/>
</dbReference>